<dbReference type="InterPro" id="IPR024456">
    <property type="entry name" value="Integrase_catalytic_putative"/>
</dbReference>
<feature type="region of interest" description="Disordered" evidence="4">
    <location>
        <begin position="365"/>
        <end position="399"/>
    </location>
</feature>
<keyword evidence="2 3" id="KW-0238">DNA-binding</keyword>
<dbReference type="SUPFAM" id="SSF56349">
    <property type="entry name" value="DNA breaking-rejoining enzymes"/>
    <property type="match status" value="1"/>
</dbReference>
<evidence type="ECO:0000259" key="5">
    <source>
        <dbReference type="PROSITE" id="PS51900"/>
    </source>
</evidence>
<gene>
    <name evidence="6" type="ORF">P3W85_00375</name>
</gene>
<evidence type="ECO:0000256" key="3">
    <source>
        <dbReference type="PROSITE-ProRule" id="PRU01248"/>
    </source>
</evidence>
<evidence type="ECO:0000313" key="6">
    <source>
        <dbReference type="EMBL" id="MDF3831424.1"/>
    </source>
</evidence>
<keyword evidence="7" id="KW-1185">Reference proteome</keyword>
<feature type="domain" description="Core-binding (CB)" evidence="5">
    <location>
        <begin position="59"/>
        <end position="150"/>
    </location>
</feature>
<proteinExistence type="predicted"/>
<dbReference type="Gene3D" id="1.10.150.130">
    <property type="match status" value="1"/>
</dbReference>
<dbReference type="InterPro" id="IPR044068">
    <property type="entry name" value="CB"/>
</dbReference>
<dbReference type="Pfam" id="PF12835">
    <property type="entry name" value="Integrase_1"/>
    <property type="match status" value="1"/>
</dbReference>
<evidence type="ECO:0000256" key="4">
    <source>
        <dbReference type="SAM" id="MobiDB-lite"/>
    </source>
</evidence>
<dbReference type="RefSeq" id="WP_276263299.1">
    <property type="nucleotide sequence ID" value="NZ_JARJLM010000006.1"/>
</dbReference>
<keyword evidence="1" id="KW-0229">DNA integration</keyword>
<accession>A0ABT6AFP0</accession>
<evidence type="ECO:0000256" key="1">
    <source>
        <dbReference type="ARBA" id="ARBA00022908"/>
    </source>
</evidence>
<protein>
    <submittedName>
        <fullName evidence="6">Integrase domain-containing protein</fullName>
    </submittedName>
</protein>
<dbReference type="PROSITE" id="PS51900">
    <property type="entry name" value="CB"/>
    <property type="match status" value="1"/>
</dbReference>
<dbReference type="InterPro" id="IPR011010">
    <property type="entry name" value="DNA_brk_join_enz"/>
</dbReference>
<dbReference type="EMBL" id="JARJLM010000006">
    <property type="protein sequence ID" value="MDF3831424.1"/>
    <property type="molecule type" value="Genomic_DNA"/>
</dbReference>
<dbReference type="Pfam" id="PF12834">
    <property type="entry name" value="Phage_int_SAM_2"/>
    <property type="match status" value="1"/>
</dbReference>
<reference evidence="6 7" key="1">
    <citation type="submission" date="2023-03" db="EMBL/GenBank/DDBJ databases">
        <title>Draft assemblies of triclosan tolerant bacteria isolated from returned activated sludge.</title>
        <authorList>
            <person name="Van Hamelsveld S."/>
        </authorList>
    </citation>
    <scope>NUCLEOTIDE SEQUENCE [LARGE SCALE GENOMIC DNA]</scope>
    <source>
        <strain evidence="6 7">GW210010_S58</strain>
    </source>
</reference>
<evidence type="ECO:0000313" key="7">
    <source>
        <dbReference type="Proteomes" id="UP001216674"/>
    </source>
</evidence>
<dbReference type="Proteomes" id="UP001216674">
    <property type="component" value="Unassembled WGS sequence"/>
</dbReference>
<dbReference type="InterPro" id="IPR010998">
    <property type="entry name" value="Integrase_recombinase_N"/>
</dbReference>
<sequence>MSTANDFSPIRPPTRRRVQGFAGLGRAAALQPSRRQDRANLPPSVILARFKPGKADPLKVLEVLLECFNSQHTSLNKSVSHKTRQERADFLRRFFRDLKVKAGFKTLPDPRNLGERHIRAMVKVWQAQKLAPATIQTYLSFLRGLSMWTGKHGFIRKPADYGLRPEEYQRHEYAQRDKSWSAQGVNIDALIAEVCAYDRYIGASLRLMQAFGLRRKESVMFRPHRCVVPFEATGLSPQQHQADQYLRIKEGSKGGRLRFVAVDSAAGMAALDFARAVVDSEDGHLGDPGRDLRRNLRRFDYVMEKFGITASERGITAHGLRHEALIRRFGDEADGEAPPVRGGGPLLPDKDRAARQAVAEMAGHRRLRAAGPYLGPSAAMRGKPQKGPTGAEPDLAGPA</sequence>
<name>A0ABT6AFP0_9BURK</name>
<dbReference type="InterPro" id="IPR024457">
    <property type="entry name" value="Putative_integrase_N"/>
</dbReference>
<organism evidence="6 7">
    <name type="scientific">Cupriavidus basilensis</name>
    <dbReference type="NCBI Taxonomy" id="68895"/>
    <lineage>
        <taxon>Bacteria</taxon>
        <taxon>Pseudomonadati</taxon>
        <taxon>Pseudomonadota</taxon>
        <taxon>Betaproteobacteria</taxon>
        <taxon>Burkholderiales</taxon>
        <taxon>Burkholderiaceae</taxon>
        <taxon>Cupriavidus</taxon>
    </lineage>
</organism>
<evidence type="ECO:0000256" key="2">
    <source>
        <dbReference type="ARBA" id="ARBA00023125"/>
    </source>
</evidence>
<comment type="caution">
    <text evidence="6">The sequence shown here is derived from an EMBL/GenBank/DDBJ whole genome shotgun (WGS) entry which is preliminary data.</text>
</comment>